<dbReference type="Pfam" id="PF17921">
    <property type="entry name" value="Integrase_H2C2"/>
    <property type="match status" value="1"/>
</dbReference>
<protein>
    <recommendedName>
        <fullName evidence="1">Integrase zinc-binding domain-containing protein</fullName>
    </recommendedName>
</protein>
<dbReference type="Pfam" id="PF05380">
    <property type="entry name" value="Peptidase_A17"/>
    <property type="match status" value="1"/>
</dbReference>
<keyword evidence="3" id="KW-1185">Reference proteome</keyword>
<dbReference type="Proteomes" id="UP000075840">
    <property type="component" value="Unassembled WGS sequence"/>
</dbReference>
<sequence>EISVPRLVAIAHPDTIQLHGFGDASESGYGACVYVRSIDSAGTMSSRLFVSKSKVAPLSKKHTIARLELCAAHLLSKLITKVKKTINMETLMHGGAQIMINTIQQKYWIVGGRNVVKSIIHNCMRCTRCKPRLLQQPMADLPLQR</sequence>
<proteinExistence type="predicted"/>
<evidence type="ECO:0000259" key="1">
    <source>
        <dbReference type="Pfam" id="PF17921"/>
    </source>
</evidence>
<dbReference type="InterPro" id="IPR008042">
    <property type="entry name" value="Retrotrans_Pao"/>
</dbReference>
<evidence type="ECO:0000313" key="3">
    <source>
        <dbReference type="Proteomes" id="UP000075840"/>
    </source>
</evidence>
<name>A0A182HXZ8_ANOAR</name>
<feature type="domain" description="Integrase zinc-binding" evidence="1">
    <location>
        <begin position="90"/>
        <end position="132"/>
    </location>
</feature>
<dbReference type="EnsemblMetazoa" id="AARA006176-RA">
    <property type="protein sequence ID" value="AARA006176-PA"/>
    <property type="gene ID" value="AARA006176"/>
</dbReference>
<dbReference type="AlphaFoldDB" id="A0A182HXZ8"/>
<dbReference type="EMBL" id="APCN01009122">
    <property type="status" value="NOT_ANNOTATED_CDS"/>
    <property type="molecule type" value="Genomic_DNA"/>
</dbReference>
<dbReference type="PANTHER" id="PTHR47331:SF1">
    <property type="entry name" value="GAG-LIKE PROTEIN"/>
    <property type="match status" value="1"/>
</dbReference>
<organism evidence="2 3">
    <name type="scientific">Anopheles arabiensis</name>
    <name type="common">Mosquito</name>
    <dbReference type="NCBI Taxonomy" id="7173"/>
    <lineage>
        <taxon>Eukaryota</taxon>
        <taxon>Metazoa</taxon>
        <taxon>Ecdysozoa</taxon>
        <taxon>Arthropoda</taxon>
        <taxon>Hexapoda</taxon>
        <taxon>Insecta</taxon>
        <taxon>Pterygota</taxon>
        <taxon>Neoptera</taxon>
        <taxon>Endopterygota</taxon>
        <taxon>Diptera</taxon>
        <taxon>Nematocera</taxon>
        <taxon>Culicoidea</taxon>
        <taxon>Culicidae</taxon>
        <taxon>Anophelinae</taxon>
        <taxon>Anopheles</taxon>
    </lineage>
</organism>
<dbReference type="InterPro" id="IPR041588">
    <property type="entry name" value="Integrase_H2C2"/>
</dbReference>
<dbReference type="VEuPathDB" id="VectorBase:AARA21_000233"/>
<accession>A0A182HXZ8</accession>
<dbReference type="VEuPathDB" id="VectorBase:AARA006176"/>
<dbReference type="PANTHER" id="PTHR47331">
    <property type="entry name" value="PHD-TYPE DOMAIN-CONTAINING PROTEIN"/>
    <property type="match status" value="1"/>
</dbReference>
<reference evidence="2" key="1">
    <citation type="submission" date="2022-08" db="UniProtKB">
        <authorList>
            <consortium name="EnsemblMetazoa"/>
        </authorList>
    </citation>
    <scope>IDENTIFICATION</scope>
    <source>
        <strain evidence="2">Dongola</strain>
    </source>
</reference>
<evidence type="ECO:0000313" key="2">
    <source>
        <dbReference type="EnsemblMetazoa" id="AARA006176-PA"/>
    </source>
</evidence>